<sequence>MRILFILTMLLIIQGLSARVLNVHTSTGSTMFDLSTVDSITIDSILYPGMVNVPAGTFQMGSTANSDEQPIHTVTISSFWMDTTEVTQADYLSVTGVNPSNFTGDSLRPVNALTWYDAVLYCNARSKRDGKDTAYFYSSITGTPFSGCTGLADLAQDTSKHSYRLPTEAEWEFSCRAGTTTSYYWGGGNADQYAWYFDNAGFTTHTVASKAKNAFGLYDMCGNVFEWCWDWKGNYGSGAETDPTGPATGTYRVLRGGGWGYRVGDISSAVRKYPGSPDQVGNTNYGFRVVCRP</sequence>
<accession>A0A1F7FFN3</accession>
<dbReference type="Pfam" id="PF03781">
    <property type="entry name" value="FGE-sulfatase"/>
    <property type="match status" value="1"/>
</dbReference>
<dbReference type="EMBL" id="MFYX01000055">
    <property type="protein sequence ID" value="OGK05505.1"/>
    <property type="molecule type" value="Genomic_DNA"/>
</dbReference>
<dbReference type="GO" id="GO:0120147">
    <property type="term" value="F:formylglycine-generating oxidase activity"/>
    <property type="evidence" value="ECO:0007669"/>
    <property type="project" value="TreeGrafter"/>
</dbReference>
<evidence type="ECO:0000259" key="1">
    <source>
        <dbReference type="Pfam" id="PF03781"/>
    </source>
</evidence>
<dbReference type="SUPFAM" id="SSF56436">
    <property type="entry name" value="C-type lectin-like"/>
    <property type="match status" value="1"/>
</dbReference>
<protein>
    <recommendedName>
        <fullName evidence="1">Sulfatase-modifying factor enzyme-like domain-containing protein</fullName>
    </recommendedName>
</protein>
<evidence type="ECO:0000313" key="3">
    <source>
        <dbReference type="Proteomes" id="UP000179243"/>
    </source>
</evidence>
<dbReference type="InterPro" id="IPR016187">
    <property type="entry name" value="CTDL_fold"/>
</dbReference>
<dbReference type="InterPro" id="IPR051043">
    <property type="entry name" value="Sulfatase_Mod_Factor_Kinase"/>
</dbReference>
<gene>
    <name evidence="2" type="ORF">A2519_05290</name>
</gene>
<comment type="caution">
    <text evidence="2">The sequence shown here is derived from an EMBL/GenBank/DDBJ whole genome shotgun (WGS) entry which is preliminary data.</text>
</comment>
<dbReference type="InterPro" id="IPR005532">
    <property type="entry name" value="SUMF_dom"/>
</dbReference>
<dbReference type="InterPro" id="IPR042095">
    <property type="entry name" value="SUMF_sf"/>
</dbReference>
<dbReference type="Gene3D" id="3.90.1580.10">
    <property type="entry name" value="paralog of FGE (formylglycine-generating enzyme)"/>
    <property type="match status" value="1"/>
</dbReference>
<dbReference type="PANTHER" id="PTHR23150:SF19">
    <property type="entry name" value="FORMYLGLYCINE-GENERATING ENZYME"/>
    <property type="match status" value="1"/>
</dbReference>
<name>A0A1F7FFN3_UNCRA</name>
<proteinExistence type="predicted"/>
<evidence type="ECO:0000313" key="2">
    <source>
        <dbReference type="EMBL" id="OGK05505.1"/>
    </source>
</evidence>
<reference evidence="2 3" key="1">
    <citation type="journal article" date="2016" name="Nat. Commun.">
        <title>Thousands of microbial genomes shed light on interconnected biogeochemical processes in an aquifer system.</title>
        <authorList>
            <person name="Anantharaman K."/>
            <person name="Brown C.T."/>
            <person name="Hug L.A."/>
            <person name="Sharon I."/>
            <person name="Castelle C.J."/>
            <person name="Probst A.J."/>
            <person name="Thomas B.C."/>
            <person name="Singh A."/>
            <person name="Wilkins M.J."/>
            <person name="Karaoz U."/>
            <person name="Brodie E.L."/>
            <person name="Williams K.H."/>
            <person name="Hubbard S.S."/>
            <person name="Banfield J.F."/>
        </authorList>
    </citation>
    <scope>NUCLEOTIDE SEQUENCE [LARGE SCALE GENOMIC DNA]</scope>
</reference>
<dbReference type="PANTHER" id="PTHR23150">
    <property type="entry name" value="SULFATASE MODIFYING FACTOR 1, 2"/>
    <property type="match status" value="1"/>
</dbReference>
<dbReference type="AlphaFoldDB" id="A0A1F7FFN3"/>
<organism evidence="2 3">
    <name type="scientific">Candidatus Raymondbacteria bacterium RIFOXYD12_FULL_49_13</name>
    <dbReference type="NCBI Taxonomy" id="1817890"/>
    <lineage>
        <taxon>Bacteria</taxon>
        <taxon>Raymondiibacteriota</taxon>
    </lineage>
</organism>
<dbReference type="Proteomes" id="UP000179243">
    <property type="component" value="Unassembled WGS sequence"/>
</dbReference>
<feature type="domain" description="Sulfatase-modifying factor enzyme-like" evidence="1">
    <location>
        <begin position="48"/>
        <end position="290"/>
    </location>
</feature>